<keyword evidence="3 7" id="KW-0133">Cell shape</keyword>
<comment type="function">
    <text evidence="7">Catalyzes the addition of an amino acid to the nucleotide precursor UDP-N-acetylmuramoyl-L-alanyl-D-glutamate (UMAG) in the biosynthesis of bacterial cell-wall peptidoglycan.</text>
</comment>
<dbReference type="InterPro" id="IPR004101">
    <property type="entry name" value="Mur_ligase_C"/>
</dbReference>
<dbReference type="InterPro" id="IPR036565">
    <property type="entry name" value="Mur-like_cat_sf"/>
</dbReference>
<dbReference type="GO" id="GO:0009252">
    <property type="term" value="P:peptidoglycan biosynthetic process"/>
    <property type="evidence" value="ECO:0007669"/>
    <property type="project" value="UniProtKB-UniRule"/>
</dbReference>
<dbReference type="Pfam" id="PF02875">
    <property type="entry name" value="Mur_ligase_C"/>
    <property type="match status" value="1"/>
</dbReference>
<feature type="binding site" evidence="7">
    <location>
        <position position="45"/>
    </location>
    <ligand>
        <name>UDP-N-acetyl-alpha-D-muramoyl-L-alanyl-D-glutamate</name>
        <dbReference type="ChEBI" id="CHEBI:83900"/>
    </ligand>
</feature>
<evidence type="ECO:0000313" key="13">
    <source>
        <dbReference type="Proteomes" id="UP000186465"/>
    </source>
</evidence>
<keyword evidence="7" id="KW-0460">Magnesium</keyword>
<evidence type="ECO:0000259" key="11">
    <source>
        <dbReference type="Pfam" id="PF08245"/>
    </source>
</evidence>
<dbReference type="Gene3D" id="3.40.1190.10">
    <property type="entry name" value="Mur-like, catalytic domain"/>
    <property type="match status" value="1"/>
</dbReference>
<keyword evidence="4 7" id="KW-0573">Peptidoglycan synthesis</keyword>
<dbReference type="STRING" id="156892.BM477_00055"/>
<dbReference type="PANTHER" id="PTHR23135:SF4">
    <property type="entry name" value="UDP-N-ACETYLMURAMOYL-L-ALANYL-D-GLUTAMATE--2,6-DIAMINOPIMELATE LIGASE MURE HOMOLOG, CHLOROPLASTIC"/>
    <property type="match status" value="1"/>
</dbReference>
<keyword evidence="7" id="KW-0963">Cytoplasm</keyword>
<dbReference type="GO" id="GO:0051301">
    <property type="term" value="P:cell division"/>
    <property type="evidence" value="ECO:0007669"/>
    <property type="project" value="UniProtKB-KW"/>
</dbReference>
<dbReference type="GO" id="GO:0000287">
    <property type="term" value="F:magnesium ion binding"/>
    <property type="evidence" value="ECO:0007669"/>
    <property type="project" value="UniProtKB-UniRule"/>
</dbReference>
<name>A0A1Q5PSJ8_9ACTO</name>
<evidence type="ECO:0000256" key="6">
    <source>
        <dbReference type="ARBA" id="ARBA00023316"/>
    </source>
</evidence>
<dbReference type="SUPFAM" id="SSF53623">
    <property type="entry name" value="MurD-like peptide ligases, catalytic domain"/>
    <property type="match status" value="1"/>
</dbReference>
<dbReference type="InterPro" id="IPR036615">
    <property type="entry name" value="Mur_ligase_C_dom_sf"/>
</dbReference>
<keyword evidence="7" id="KW-0547">Nucleotide-binding</keyword>
<feature type="domain" description="Mur ligase central" evidence="11">
    <location>
        <begin position="129"/>
        <end position="336"/>
    </location>
</feature>
<dbReference type="InterPro" id="IPR013221">
    <property type="entry name" value="Mur_ligase_cen"/>
</dbReference>
<feature type="binding site" evidence="7">
    <location>
        <position position="200"/>
    </location>
    <ligand>
        <name>UDP-N-acetyl-alpha-D-muramoyl-L-alanyl-D-glutamate</name>
        <dbReference type="ChEBI" id="CHEBI:83900"/>
    </ligand>
</feature>
<evidence type="ECO:0000256" key="3">
    <source>
        <dbReference type="ARBA" id="ARBA00022960"/>
    </source>
</evidence>
<dbReference type="InterPro" id="IPR000713">
    <property type="entry name" value="Mur_ligase_N"/>
</dbReference>
<dbReference type="InterPro" id="IPR035911">
    <property type="entry name" value="MurE/MurF_N"/>
</dbReference>
<dbReference type="InterPro" id="IPR005761">
    <property type="entry name" value="UDP-N-AcMur-Glu-dNH2Pim_ligase"/>
</dbReference>
<keyword evidence="7" id="KW-0436">Ligase</keyword>
<dbReference type="OrthoDB" id="9800958at2"/>
<feature type="domain" description="Mur ligase N-terminal catalytic" evidence="9">
    <location>
        <begin position="37"/>
        <end position="116"/>
    </location>
</feature>
<dbReference type="GO" id="GO:0071555">
    <property type="term" value="P:cell wall organization"/>
    <property type="evidence" value="ECO:0007669"/>
    <property type="project" value="UniProtKB-KW"/>
</dbReference>
<comment type="caution">
    <text evidence="7">Lacks conserved residue(s) required for the propagation of feature annotation.</text>
</comment>
<feature type="binding site" evidence="7">
    <location>
        <position position="208"/>
    </location>
    <ligand>
        <name>UDP-N-acetyl-alpha-D-muramoyl-L-alanyl-D-glutamate</name>
        <dbReference type="ChEBI" id="CHEBI:83900"/>
    </ligand>
</feature>
<feature type="modified residue" description="N6-carboxylysine" evidence="7">
    <location>
        <position position="240"/>
    </location>
</feature>
<dbReference type="RefSeq" id="WP_075360653.1">
    <property type="nucleotide sequence ID" value="NZ_MPDM01000001.1"/>
</dbReference>
<evidence type="ECO:0000256" key="8">
    <source>
        <dbReference type="RuleBase" id="RU004135"/>
    </source>
</evidence>
<dbReference type="Pfam" id="PF08245">
    <property type="entry name" value="Mur_ligase_M"/>
    <property type="match status" value="1"/>
</dbReference>
<organism evidence="12 13">
    <name type="scientific">Boudabousia marimammalium</name>
    <dbReference type="NCBI Taxonomy" id="156892"/>
    <lineage>
        <taxon>Bacteria</taxon>
        <taxon>Bacillati</taxon>
        <taxon>Actinomycetota</taxon>
        <taxon>Actinomycetes</taxon>
        <taxon>Actinomycetales</taxon>
        <taxon>Actinomycetaceae</taxon>
        <taxon>Boudabousia</taxon>
    </lineage>
</organism>
<evidence type="ECO:0000256" key="4">
    <source>
        <dbReference type="ARBA" id="ARBA00022984"/>
    </source>
</evidence>
<keyword evidence="5 7" id="KW-0131">Cell cycle</keyword>
<keyword evidence="6 7" id="KW-0961">Cell wall biogenesis/degradation</keyword>
<comment type="pathway">
    <text evidence="7 8">Cell wall biogenesis; peptidoglycan biosynthesis.</text>
</comment>
<dbReference type="EMBL" id="MPDM01000001">
    <property type="protein sequence ID" value="OKL50412.1"/>
    <property type="molecule type" value="Genomic_DNA"/>
</dbReference>
<dbReference type="GO" id="GO:0008360">
    <property type="term" value="P:regulation of cell shape"/>
    <property type="evidence" value="ECO:0007669"/>
    <property type="project" value="UniProtKB-KW"/>
</dbReference>
<dbReference type="Proteomes" id="UP000186465">
    <property type="component" value="Unassembled WGS sequence"/>
</dbReference>
<dbReference type="GO" id="GO:0005524">
    <property type="term" value="F:ATP binding"/>
    <property type="evidence" value="ECO:0007669"/>
    <property type="project" value="UniProtKB-UniRule"/>
</dbReference>
<sequence length="524" mass="56788">MSISVKDLRPSNVTPVPLSALVDGWALNSSPDWNGVEVYGVTVDSHDVAEGEVFVAIPGARAHGAQFASKAVKAGAVAVVTDRDGAELLSSEVELGVPVVEVADPRAVAAPLAARAYGNPAERMKLVGVTGTNGKTTTSFASFAALEQAGENPLIFCTAEIRLGDVSIYPERTTMEGPVIQRILALGLEQGCRSAVIEVSAHAISLHRIQGMKFDVVTFLNLQHDHLDYYHTMDNYFAAKARLCSSEFTRRAVICVDDQWGQRLAAQCDVPFVTYSAYDPQAKADWTVLEKSWDLDTISTDVVLASQSAAAPSSSVKLSVPVPGEVNVQNAVAAYLMTTWGLGLSADQVIAGIKRLSVPGRMTIMSTRDQRRPLVIVDFAHTPEALESVLRTVRELTPGRLIVVFGTDGDRDASKRPDVGRVAAENADILWVTDENPRYEDPVQVRGQLLEGIRKVRPELKDVIEVITCRRDAIREAIRSAQVADTVMITGKGNEHYQEFNGVMHPFEDTIVSAEVLDAIFPLD</sequence>
<protein>
    <recommendedName>
        <fullName evidence="7">UDP-N-acetylmuramyl-tripeptide synthetase</fullName>
        <ecNumber evidence="7">6.3.2.-</ecNumber>
    </recommendedName>
    <alternativeName>
        <fullName evidence="7">UDP-MurNAc-tripeptide synthetase</fullName>
    </alternativeName>
</protein>
<proteinExistence type="inferred from homology"/>
<comment type="subcellular location">
    <subcellularLocation>
        <location evidence="7 8">Cytoplasm</location>
    </subcellularLocation>
</comment>
<keyword evidence="7" id="KW-0067">ATP-binding</keyword>
<dbReference type="NCBIfam" id="NF001126">
    <property type="entry name" value="PRK00139.1-4"/>
    <property type="match status" value="1"/>
</dbReference>
<dbReference type="AlphaFoldDB" id="A0A1Q5PSJ8"/>
<dbReference type="Gene3D" id="3.40.1390.10">
    <property type="entry name" value="MurE/MurF, N-terminal domain"/>
    <property type="match status" value="1"/>
</dbReference>
<comment type="similarity">
    <text evidence="1 7">Belongs to the MurCDEF family. MurE subfamily.</text>
</comment>
<reference evidence="13" key="1">
    <citation type="submission" date="2016-11" db="EMBL/GenBank/DDBJ databases">
        <title>Actinomyces gypaetusis sp. nov. isolated from Gypaetus barbatus in Qinghai Tibet Plateau China.</title>
        <authorList>
            <person name="Meng X."/>
        </authorList>
    </citation>
    <scope>NUCLEOTIDE SEQUENCE [LARGE SCALE GENOMIC DNA]</scope>
    <source>
        <strain evidence="13">DSM 15383</strain>
    </source>
</reference>
<accession>A0A1Q5PSJ8</accession>
<evidence type="ECO:0000259" key="9">
    <source>
        <dbReference type="Pfam" id="PF01225"/>
    </source>
</evidence>
<comment type="PTM">
    <text evidence="7">Carboxylation is probably crucial for Mg(2+) binding and, consequently, for the gamma-phosphate positioning of ATP.</text>
</comment>
<dbReference type="EC" id="6.3.2.-" evidence="7"/>
<dbReference type="NCBIfam" id="TIGR01085">
    <property type="entry name" value="murE"/>
    <property type="match status" value="1"/>
</dbReference>
<evidence type="ECO:0000256" key="5">
    <source>
        <dbReference type="ARBA" id="ARBA00023306"/>
    </source>
</evidence>
<dbReference type="PANTHER" id="PTHR23135">
    <property type="entry name" value="MUR LIGASE FAMILY MEMBER"/>
    <property type="match status" value="1"/>
</dbReference>
<dbReference type="Pfam" id="PF01225">
    <property type="entry name" value="Mur_ligase"/>
    <property type="match status" value="1"/>
</dbReference>
<feature type="binding site" evidence="7">
    <location>
        <begin position="173"/>
        <end position="174"/>
    </location>
    <ligand>
        <name>UDP-N-acetyl-alpha-D-muramoyl-L-alanyl-D-glutamate</name>
        <dbReference type="ChEBI" id="CHEBI:83900"/>
    </ligand>
</feature>
<dbReference type="Gene3D" id="3.90.190.20">
    <property type="entry name" value="Mur ligase, C-terminal domain"/>
    <property type="match status" value="1"/>
</dbReference>
<evidence type="ECO:0000256" key="7">
    <source>
        <dbReference type="HAMAP-Rule" id="MF_00208"/>
    </source>
</evidence>
<dbReference type="UniPathway" id="UPA00219"/>
<dbReference type="GO" id="GO:0005737">
    <property type="term" value="C:cytoplasm"/>
    <property type="evidence" value="ECO:0007669"/>
    <property type="project" value="UniProtKB-SubCell"/>
</dbReference>
<feature type="domain" description="Mur ligase C-terminal" evidence="10">
    <location>
        <begin position="360"/>
        <end position="493"/>
    </location>
</feature>
<comment type="caution">
    <text evidence="12">The sequence shown here is derived from an EMBL/GenBank/DDBJ whole genome shotgun (WGS) entry which is preliminary data.</text>
</comment>
<dbReference type="SUPFAM" id="SSF53244">
    <property type="entry name" value="MurD-like peptide ligases, peptide-binding domain"/>
    <property type="match status" value="1"/>
</dbReference>
<dbReference type="HAMAP" id="MF_00208">
    <property type="entry name" value="MurE"/>
    <property type="match status" value="1"/>
</dbReference>
<comment type="cofactor">
    <cofactor evidence="7">
        <name>Mg(2+)</name>
        <dbReference type="ChEBI" id="CHEBI:18420"/>
    </cofactor>
</comment>
<dbReference type="SUPFAM" id="SSF63418">
    <property type="entry name" value="MurE/MurF N-terminal domain"/>
    <property type="match status" value="1"/>
</dbReference>
<feature type="binding site" evidence="7">
    <location>
        <begin position="131"/>
        <end position="137"/>
    </location>
    <ligand>
        <name>ATP</name>
        <dbReference type="ChEBI" id="CHEBI:30616"/>
    </ligand>
</feature>
<gene>
    <name evidence="7" type="primary">murE</name>
    <name evidence="12" type="ORF">BM477_00055</name>
</gene>
<evidence type="ECO:0000256" key="1">
    <source>
        <dbReference type="ARBA" id="ARBA00005898"/>
    </source>
</evidence>
<evidence type="ECO:0000259" key="10">
    <source>
        <dbReference type="Pfam" id="PF02875"/>
    </source>
</evidence>
<dbReference type="GO" id="GO:0016881">
    <property type="term" value="F:acid-amino acid ligase activity"/>
    <property type="evidence" value="ECO:0007669"/>
    <property type="project" value="UniProtKB-UniRule"/>
</dbReference>
<evidence type="ECO:0000313" key="12">
    <source>
        <dbReference type="EMBL" id="OKL50412.1"/>
    </source>
</evidence>
<keyword evidence="13" id="KW-1185">Reference proteome</keyword>
<keyword evidence="2 7" id="KW-0132">Cell division</keyword>
<evidence type="ECO:0000256" key="2">
    <source>
        <dbReference type="ARBA" id="ARBA00022618"/>
    </source>
</evidence>